<feature type="domain" description="HTH cro/C1-type" evidence="2">
    <location>
        <begin position="12"/>
        <end position="66"/>
    </location>
</feature>
<accession>A0A1M5Y195</accession>
<evidence type="ECO:0000313" key="4">
    <source>
        <dbReference type="Proteomes" id="UP000183995"/>
    </source>
</evidence>
<dbReference type="RefSeq" id="WP_073078696.1">
    <property type="nucleotide sequence ID" value="NZ_FQXV01000007.1"/>
</dbReference>
<dbReference type="PANTHER" id="PTHR46558:SF4">
    <property type="entry name" value="DNA-BIDING PHAGE PROTEIN"/>
    <property type="match status" value="1"/>
</dbReference>
<gene>
    <name evidence="3" type="ORF">SAMN02745823_02141</name>
</gene>
<keyword evidence="1" id="KW-0238">DNA-binding</keyword>
<name>A0A1M5Y195_9FIRM</name>
<dbReference type="PANTHER" id="PTHR46558">
    <property type="entry name" value="TRACRIPTIONAL REGULATORY PROTEIN-RELATED-RELATED"/>
    <property type="match status" value="1"/>
</dbReference>
<dbReference type="InterPro" id="IPR010982">
    <property type="entry name" value="Lambda_DNA-bd_dom_sf"/>
</dbReference>
<dbReference type="Proteomes" id="UP000183995">
    <property type="component" value="Unassembled WGS sequence"/>
</dbReference>
<keyword evidence="4" id="KW-1185">Reference proteome</keyword>
<dbReference type="Pfam" id="PF12844">
    <property type="entry name" value="HTH_19"/>
    <property type="match status" value="1"/>
</dbReference>
<protein>
    <submittedName>
        <fullName evidence="3">Helix-turn-helix domain-containing protein</fullName>
    </submittedName>
</protein>
<proteinExistence type="predicted"/>
<evidence type="ECO:0000313" key="3">
    <source>
        <dbReference type="EMBL" id="SHI05841.1"/>
    </source>
</evidence>
<dbReference type="STRING" id="1123282.SAMN02745823_02141"/>
<evidence type="ECO:0000256" key="1">
    <source>
        <dbReference type="ARBA" id="ARBA00023125"/>
    </source>
</evidence>
<dbReference type="SMART" id="SM00530">
    <property type="entry name" value="HTH_XRE"/>
    <property type="match status" value="1"/>
</dbReference>
<sequence>MKINYLEIGQRIRNVRQKRGITQEKLAEIVKAGTTHISHIETGNTIPSMKMFISIINALDVSADELLCDNINKSKYIYQNEIAEIINGCTEKEIRVVVDVLKSVVASIRKNL</sequence>
<dbReference type="PROSITE" id="PS50943">
    <property type="entry name" value="HTH_CROC1"/>
    <property type="match status" value="1"/>
</dbReference>
<evidence type="ECO:0000259" key="2">
    <source>
        <dbReference type="PROSITE" id="PS50943"/>
    </source>
</evidence>
<reference evidence="3 4" key="1">
    <citation type="submission" date="2016-11" db="EMBL/GenBank/DDBJ databases">
        <authorList>
            <person name="Jaros S."/>
            <person name="Januszkiewicz K."/>
            <person name="Wedrychowicz H."/>
        </authorList>
    </citation>
    <scope>NUCLEOTIDE SEQUENCE [LARGE SCALE GENOMIC DNA]</scope>
    <source>
        <strain evidence="3 4">DSM 10068</strain>
    </source>
</reference>
<organism evidence="3 4">
    <name type="scientific">Sporobacter termitidis DSM 10068</name>
    <dbReference type="NCBI Taxonomy" id="1123282"/>
    <lineage>
        <taxon>Bacteria</taxon>
        <taxon>Bacillati</taxon>
        <taxon>Bacillota</taxon>
        <taxon>Clostridia</taxon>
        <taxon>Eubacteriales</taxon>
        <taxon>Oscillospiraceae</taxon>
        <taxon>Sporobacter</taxon>
    </lineage>
</organism>
<dbReference type="EMBL" id="FQXV01000007">
    <property type="protein sequence ID" value="SHI05841.1"/>
    <property type="molecule type" value="Genomic_DNA"/>
</dbReference>
<dbReference type="InterPro" id="IPR001387">
    <property type="entry name" value="Cro/C1-type_HTH"/>
</dbReference>
<dbReference type="GO" id="GO:0003677">
    <property type="term" value="F:DNA binding"/>
    <property type="evidence" value="ECO:0007669"/>
    <property type="project" value="UniProtKB-KW"/>
</dbReference>
<dbReference type="CDD" id="cd00093">
    <property type="entry name" value="HTH_XRE"/>
    <property type="match status" value="1"/>
</dbReference>
<dbReference type="SUPFAM" id="SSF47413">
    <property type="entry name" value="lambda repressor-like DNA-binding domains"/>
    <property type="match status" value="1"/>
</dbReference>
<dbReference type="AlphaFoldDB" id="A0A1M5Y195"/>
<dbReference type="Gene3D" id="1.10.260.40">
    <property type="entry name" value="lambda repressor-like DNA-binding domains"/>
    <property type="match status" value="1"/>
</dbReference>
<dbReference type="OrthoDB" id="1651614at2"/>